<evidence type="ECO:0000313" key="4">
    <source>
        <dbReference type="Proteomes" id="UP001500655"/>
    </source>
</evidence>
<feature type="transmembrane region" description="Helical" evidence="1">
    <location>
        <begin position="168"/>
        <end position="195"/>
    </location>
</feature>
<feature type="transmembrane region" description="Helical" evidence="1">
    <location>
        <begin position="32"/>
        <end position="53"/>
    </location>
</feature>
<feature type="transmembrane region" description="Helical" evidence="1">
    <location>
        <begin position="137"/>
        <end position="156"/>
    </location>
</feature>
<comment type="caution">
    <text evidence="3">The sequence shown here is derived from an EMBL/GenBank/DDBJ whole genome shotgun (WGS) entry which is preliminary data.</text>
</comment>
<evidence type="ECO:0000313" key="3">
    <source>
        <dbReference type="EMBL" id="GAA1756212.1"/>
    </source>
</evidence>
<keyword evidence="1" id="KW-1133">Transmembrane helix</keyword>
<protein>
    <submittedName>
        <fullName evidence="3">CPBP family intramembrane metalloprotease</fullName>
    </submittedName>
</protein>
<dbReference type="PIRSF" id="PIRSF026622">
    <property type="entry name" value="Proteas_026622"/>
    <property type="match status" value="1"/>
</dbReference>
<dbReference type="InterPro" id="IPR003675">
    <property type="entry name" value="Rce1/LyrA-like_dom"/>
</dbReference>
<feature type="domain" description="CAAX prenyl protease 2/Lysostaphin resistance protein A-like" evidence="2">
    <location>
        <begin position="106"/>
        <end position="219"/>
    </location>
</feature>
<keyword evidence="4" id="KW-1185">Reference proteome</keyword>
<dbReference type="PANTHER" id="PTHR36435">
    <property type="entry name" value="SLR1288 PROTEIN"/>
    <property type="match status" value="1"/>
</dbReference>
<dbReference type="Pfam" id="PF02517">
    <property type="entry name" value="Rce1-like"/>
    <property type="match status" value="1"/>
</dbReference>
<feature type="transmembrane region" description="Helical" evidence="1">
    <location>
        <begin position="207"/>
        <end position="229"/>
    </location>
</feature>
<dbReference type="InterPro" id="IPR052710">
    <property type="entry name" value="CAAX_protease"/>
</dbReference>
<dbReference type="GO" id="GO:0008237">
    <property type="term" value="F:metallopeptidase activity"/>
    <property type="evidence" value="ECO:0007669"/>
    <property type="project" value="UniProtKB-KW"/>
</dbReference>
<dbReference type="Proteomes" id="UP001500655">
    <property type="component" value="Unassembled WGS sequence"/>
</dbReference>
<gene>
    <name evidence="3" type="ORF">GCM10009681_29230</name>
</gene>
<feature type="transmembrane region" description="Helical" evidence="1">
    <location>
        <begin position="106"/>
        <end position="125"/>
    </location>
</feature>
<reference evidence="4" key="1">
    <citation type="journal article" date="2019" name="Int. J. Syst. Evol. Microbiol.">
        <title>The Global Catalogue of Microorganisms (GCM) 10K type strain sequencing project: providing services to taxonomists for standard genome sequencing and annotation.</title>
        <authorList>
            <consortium name="The Broad Institute Genomics Platform"/>
            <consortium name="The Broad Institute Genome Sequencing Center for Infectious Disease"/>
            <person name="Wu L."/>
            <person name="Ma J."/>
        </authorList>
    </citation>
    <scope>NUCLEOTIDE SEQUENCE [LARGE SCALE GENOMIC DNA]</scope>
    <source>
        <strain evidence="4">JCM 13249</strain>
    </source>
</reference>
<evidence type="ECO:0000259" key="2">
    <source>
        <dbReference type="Pfam" id="PF02517"/>
    </source>
</evidence>
<keyword evidence="1" id="KW-0472">Membrane</keyword>
<dbReference type="InterPro" id="IPR015837">
    <property type="entry name" value="UCP026622_CAAX_protease"/>
</dbReference>
<sequence length="232" mass="23653">MSRVRVALVIVGVLLVAANVVAKFGPSGAMLLLGPLAAVALILVGRWAGLGFLELGLGRHQLLRGAVYAAVAIVVVAAGMLLLVSLPPTHGLLSDQRYQLPISRALWTSFVVIPLGTILPEEIAFRGVLWGLLARGRGPAVATGVSSALFGLWHILPSLRLSVVNPAVSAAVGVGGAAAVVAVAGAVLFTTLAGIVFCELRRHSGSLLAPVGLHWAVNGLGVLVTSALAGRN</sequence>
<keyword evidence="3" id="KW-0482">Metalloprotease</keyword>
<keyword evidence="3" id="KW-0378">Hydrolase</keyword>
<name>A0ABP4WJP4_9ACTN</name>
<accession>A0ABP4WJP4</accession>
<keyword evidence="1" id="KW-0812">Transmembrane</keyword>
<organism evidence="3 4">
    <name type="scientific">Luedemannella helvata</name>
    <dbReference type="NCBI Taxonomy" id="349315"/>
    <lineage>
        <taxon>Bacteria</taxon>
        <taxon>Bacillati</taxon>
        <taxon>Actinomycetota</taxon>
        <taxon>Actinomycetes</taxon>
        <taxon>Micromonosporales</taxon>
        <taxon>Micromonosporaceae</taxon>
        <taxon>Luedemannella</taxon>
    </lineage>
</organism>
<feature type="transmembrane region" description="Helical" evidence="1">
    <location>
        <begin position="65"/>
        <end position="86"/>
    </location>
</feature>
<evidence type="ECO:0000256" key="1">
    <source>
        <dbReference type="SAM" id="Phobius"/>
    </source>
</evidence>
<dbReference type="EMBL" id="BAAALS010000013">
    <property type="protein sequence ID" value="GAA1756212.1"/>
    <property type="molecule type" value="Genomic_DNA"/>
</dbReference>
<keyword evidence="3" id="KW-0645">Protease</keyword>
<dbReference type="RefSeq" id="WP_344081672.1">
    <property type="nucleotide sequence ID" value="NZ_BAAALS010000013.1"/>
</dbReference>
<proteinExistence type="predicted"/>
<dbReference type="PANTHER" id="PTHR36435:SF1">
    <property type="entry name" value="CAAX AMINO TERMINAL PROTEASE FAMILY PROTEIN"/>
    <property type="match status" value="1"/>
</dbReference>